<sequence>MNLAKSSAALLLPIIVGFVLLPHSCRKIQATERTNQKSFTSSEVIEMFSKKPLPPPYKTPPPPAEVAPPSSEPVFAPSLLS</sequence>
<evidence type="ECO:0000256" key="1">
    <source>
        <dbReference type="SAM" id="MobiDB-lite"/>
    </source>
</evidence>
<keyword evidence="4" id="KW-1185">Reference proteome</keyword>
<organism evidence="3 4">
    <name type="scientific">Hibiscus sabdariffa</name>
    <name type="common">roselle</name>
    <dbReference type="NCBI Taxonomy" id="183260"/>
    <lineage>
        <taxon>Eukaryota</taxon>
        <taxon>Viridiplantae</taxon>
        <taxon>Streptophyta</taxon>
        <taxon>Embryophyta</taxon>
        <taxon>Tracheophyta</taxon>
        <taxon>Spermatophyta</taxon>
        <taxon>Magnoliopsida</taxon>
        <taxon>eudicotyledons</taxon>
        <taxon>Gunneridae</taxon>
        <taxon>Pentapetalae</taxon>
        <taxon>rosids</taxon>
        <taxon>malvids</taxon>
        <taxon>Malvales</taxon>
        <taxon>Malvaceae</taxon>
        <taxon>Malvoideae</taxon>
        <taxon>Hibiscus</taxon>
    </lineage>
</organism>
<proteinExistence type="predicted"/>
<evidence type="ECO:0000313" key="3">
    <source>
        <dbReference type="EMBL" id="KAK9016518.1"/>
    </source>
</evidence>
<reference evidence="3 4" key="1">
    <citation type="journal article" date="2024" name="G3 (Bethesda)">
        <title>Genome assembly of Hibiscus sabdariffa L. provides insights into metabolisms of medicinal natural products.</title>
        <authorList>
            <person name="Kim T."/>
        </authorList>
    </citation>
    <scope>NUCLEOTIDE SEQUENCE [LARGE SCALE GENOMIC DNA]</scope>
    <source>
        <strain evidence="3">TK-2024</strain>
        <tissue evidence="3">Old leaves</tissue>
    </source>
</reference>
<dbReference type="Proteomes" id="UP001396334">
    <property type="component" value="Unassembled WGS sequence"/>
</dbReference>
<keyword evidence="2" id="KW-0732">Signal</keyword>
<name>A0ABR2RU58_9ROSI</name>
<dbReference type="EMBL" id="JBBPBN010000020">
    <property type="protein sequence ID" value="KAK9016518.1"/>
    <property type="molecule type" value="Genomic_DNA"/>
</dbReference>
<feature type="region of interest" description="Disordered" evidence="1">
    <location>
        <begin position="50"/>
        <end position="81"/>
    </location>
</feature>
<evidence type="ECO:0000313" key="4">
    <source>
        <dbReference type="Proteomes" id="UP001396334"/>
    </source>
</evidence>
<comment type="caution">
    <text evidence="3">The sequence shown here is derived from an EMBL/GenBank/DDBJ whole genome shotgun (WGS) entry which is preliminary data.</text>
</comment>
<feature type="signal peptide" evidence="2">
    <location>
        <begin position="1"/>
        <end position="30"/>
    </location>
</feature>
<accession>A0ABR2RU58</accession>
<evidence type="ECO:0000256" key="2">
    <source>
        <dbReference type="SAM" id="SignalP"/>
    </source>
</evidence>
<feature type="chain" id="PRO_5046620533" evidence="2">
    <location>
        <begin position="31"/>
        <end position="81"/>
    </location>
</feature>
<feature type="compositionally biased region" description="Pro residues" evidence="1">
    <location>
        <begin position="52"/>
        <end position="66"/>
    </location>
</feature>
<protein>
    <submittedName>
        <fullName evidence="3">Uncharacterized protein</fullName>
    </submittedName>
</protein>
<gene>
    <name evidence="3" type="ORF">V6N11_079014</name>
</gene>